<feature type="coiled-coil region" evidence="10">
    <location>
        <begin position="709"/>
        <end position="809"/>
    </location>
</feature>
<evidence type="ECO:0000256" key="4">
    <source>
        <dbReference type="ARBA" id="ARBA00018687"/>
    </source>
</evidence>
<comment type="subcellular location">
    <subcellularLocation>
        <location evidence="2">Chromosome</location>
    </subcellularLocation>
    <subcellularLocation>
        <location evidence="1">Nucleus</location>
    </subcellularLocation>
</comment>
<organism evidence="13 14">
    <name type="scientific">Lasiosphaeria hispida</name>
    <dbReference type="NCBI Taxonomy" id="260671"/>
    <lineage>
        <taxon>Eukaryota</taxon>
        <taxon>Fungi</taxon>
        <taxon>Dikarya</taxon>
        <taxon>Ascomycota</taxon>
        <taxon>Pezizomycotina</taxon>
        <taxon>Sordariomycetes</taxon>
        <taxon>Sordariomycetidae</taxon>
        <taxon>Sordariales</taxon>
        <taxon>Lasiosphaeriaceae</taxon>
        <taxon>Lasiosphaeria</taxon>
    </lineage>
</organism>
<feature type="domain" description="RecF/RecN/SMC N-terminal" evidence="12">
    <location>
        <begin position="101"/>
        <end position="1093"/>
    </location>
</feature>
<evidence type="ECO:0000256" key="11">
    <source>
        <dbReference type="SAM" id="MobiDB-lite"/>
    </source>
</evidence>
<dbReference type="PANTHER" id="PTHR45916">
    <property type="entry name" value="STRUCTURAL MAINTENANCE OF CHROMOSOMES PROTEIN 5"/>
    <property type="match status" value="1"/>
</dbReference>
<evidence type="ECO:0000256" key="6">
    <source>
        <dbReference type="ARBA" id="ARBA00022741"/>
    </source>
</evidence>
<dbReference type="GO" id="GO:0005634">
    <property type="term" value="C:nucleus"/>
    <property type="evidence" value="ECO:0007669"/>
    <property type="project" value="UniProtKB-SubCell"/>
</dbReference>
<dbReference type="Gene3D" id="3.40.50.300">
    <property type="entry name" value="P-loop containing nucleotide triphosphate hydrolases"/>
    <property type="match status" value="2"/>
</dbReference>
<keyword evidence="7" id="KW-0067">ATP-binding</keyword>
<evidence type="ECO:0000313" key="13">
    <source>
        <dbReference type="EMBL" id="KAK3363537.1"/>
    </source>
</evidence>
<evidence type="ECO:0000256" key="8">
    <source>
        <dbReference type="ARBA" id="ARBA00023054"/>
    </source>
</evidence>
<dbReference type="EMBL" id="JAUIQD010000001">
    <property type="protein sequence ID" value="KAK3363537.1"/>
    <property type="molecule type" value="Genomic_DNA"/>
</dbReference>
<dbReference type="GO" id="GO:0005524">
    <property type="term" value="F:ATP binding"/>
    <property type="evidence" value="ECO:0007669"/>
    <property type="project" value="UniProtKB-KW"/>
</dbReference>
<feature type="compositionally biased region" description="Basic and acidic residues" evidence="11">
    <location>
        <begin position="265"/>
        <end position="278"/>
    </location>
</feature>
<keyword evidence="8 10" id="KW-0175">Coiled coil</keyword>
<protein>
    <recommendedName>
        <fullName evidence="4">Structural maintenance of chromosomes protein 5</fullName>
    </recommendedName>
</protein>
<dbReference type="Pfam" id="PF02463">
    <property type="entry name" value="SMC_N"/>
    <property type="match status" value="1"/>
</dbReference>
<dbReference type="Proteomes" id="UP001275084">
    <property type="component" value="Unassembled WGS sequence"/>
</dbReference>
<dbReference type="GO" id="GO:0030915">
    <property type="term" value="C:Smc5-Smc6 complex"/>
    <property type="evidence" value="ECO:0007669"/>
    <property type="project" value="TreeGrafter"/>
</dbReference>
<evidence type="ECO:0000313" key="14">
    <source>
        <dbReference type="Proteomes" id="UP001275084"/>
    </source>
</evidence>
<dbReference type="GO" id="GO:0000724">
    <property type="term" value="P:double-strand break repair via homologous recombination"/>
    <property type="evidence" value="ECO:0007669"/>
    <property type="project" value="TreeGrafter"/>
</dbReference>
<comment type="similarity">
    <text evidence="3">Belongs to the SMC family. SMC5 subfamily.</text>
</comment>
<evidence type="ECO:0000259" key="12">
    <source>
        <dbReference type="Pfam" id="PF02463"/>
    </source>
</evidence>
<feature type="compositionally biased region" description="Basic and acidic residues" evidence="11">
    <location>
        <begin position="9"/>
        <end position="18"/>
    </location>
</feature>
<evidence type="ECO:0000256" key="9">
    <source>
        <dbReference type="ARBA" id="ARBA00023242"/>
    </source>
</evidence>
<feature type="region of interest" description="Disordered" evidence="11">
    <location>
        <begin position="1"/>
        <end position="87"/>
    </location>
</feature>
<dbReference type="FunFam" id="3.40.50.300:FF:001301">
    <property type="entry name" value="Structural maintenance of chromosomes 5"/>
    <property type="match status" value="1"/>
</dbReference>
<dbReference type="PANTHER" id="PTHR45916:SF1">
    <property type="entry name" value="STRUCTURAL MAINTENANCE OF CHROMOSOMES PROTEIN 5"/>
    <property type="match status" value="1"/>
</dbReference>
<comment type="caution">
    <text evidence="13">The sequence shown here is derived from an EMBL/GenBank/DDBJ whole genome shotgun (WGS) entry which is preliminary data.</text>
</comment>
<reference evidence="13" key="1">
    <citation type="journal article" date="2023" name="Mol. Phylogenet. Evol.">
        <title>Genome-scale phylogeny and comparative genomics of the fungal order Sordariales.</title>
        <authorList>
            <person name="Hensen N."/>
            <person name="Bonometti L."/>
            <person name="Westerberg I."/>
            <person name="Brannstrom I.O."/>
            <person name="Guillou S."/>
            <person name="Cros-Aarteil S."/>
            <person name="Calhoun S."/>
            <person name="Haridas S."/>
            <person name="Kuo A."/>
            <person name="Mondo S."/>
            <person name="Pangilinan J."/>
            <person name="Riley R."/>
            <person name="LaButti K."/>
            <person name="Andreopoulos B."/>
            <person name="Lipzen A."/>
            <person name="Chen C."/>
            <person name="Yan M."/>
            <person name="Daum C."/>
            <person name="Ng V."/>
            <person name="Clum A."/>
            <person name="Steindorff A."/>
            <person name="Ohm R.A."/>
            <person name="Martin F."/>
            <person name="Silar P."/>
            <person name="Natvig D.O."/>
            <person name="Lalanne C."/>
            <person name="Gautier V."/>
            <person name="Ament-Velasquez S.L."/>
            <person name="Kruys A."/>
            <person name="Hutchinson M.I."/>
            <person name="Powell A.J."/>
            <person name="Barry K."/>
            <person name="Miller A.N."/>
            <person name="Grigoriev I.V."/>
            <person name="Debuchy R."/>
            <person name="Gladieux P."/>
            <person name="Hiltunen Thoren M."/>
            <person name="Johannesson H."/>
        </authorList>
    </citation>
    <scope>NUCLEOTIDE SEQUENCE</scope>
    <source>
        <strain evidence="13">CBS 955.72</strain>
    </source>
</reference>
<evidence type="ECO:0000256" key="3">
    <source>
        <dbReference type="ARBA" id="ARBA00010171"/>
    </source>
</evidence>
<accession>A0AAJ0HVN0</accession>
<evidence type="ECO:0000256" key="7">
    <source>
        <dbReference type="ARBA" id="ARBA00022840"/>
    </source>
</evidence>
<dbReference type="SUPFAM" id="SSF52540">
    <property type="entry name" value="P-loop containing nucleoside triphosphate hydrolases"/>
    <property type="match status" value="1"/>
</dbReference>
<keyword evidence="5" id="KW-0158">Chromosome</keyword>
<gene>
    <name evidence="13" type="ORF">B0T25DRAFT_46691</name>
</gene>
<feature type="compositionally biased region" description="Low complexity" evidence="11">
    <location>
        <begin position="23"/>
        <end position="35"/>
    </location>
</feature>
<name>A0AAJ0HVN0_9PEZI</name>
<dbReference type="GO" id="GO:0003697">
    <property type="term" value="F:single-stranded DNA binding"/>
    <property type="evidence" value="ECO:0007669"/>
    <property type="project" value="TreeGrafter"/>
</dbReference>
<sequence length="1140" mass="129721">MANQPLQGDRVDFDHTDHPLSTPSRASSRFSPQSSTDDPFETLRLRGGDGSRGFAGEEDENEDEDEDEGEDEEGPPPPRRRRAAAAHANVMTRNEFQPGAIVRVKLQNFVTYEKAEFSLGPNLNMVIGPNGTGKSSLVCAICLGLGYPSSILGRASAFGEFVKHGKDEAEIEIELQRKPSHAQNYIVGLCIKREDNSRKFTLNGSRTTLKDIQNLMRSLRIQIDNLCQFLPQDKVAEFAGLSPVELLDKTLLAAAPPEMSKWQSELKENFRDQKEAQRSAEQSSEQLRKMEARQNVLQADVEKLQERREIQETIAKLEKVCLMARYHTARGRYRALKVRKRAAEEELKALQESSAPSLQAVNQKQEYHSQIQAVVDYRKGALRNAEAAADEALGLIDAAESRSQELSTNIEAEKSTFAVKKQELGKIRKKITDMGAMYKQAPRPFDGADWNRRIREQDHLGRDKKQEADRVGEEADRLYALGKERSREKTRVMQNIEALKSAQGLLEVQLRKISSDAAKGWEWLKENQNQFEKEVFGPPMLSCSVSDRRFSQLVQSQLGHNDFLCFTAQTKNDHKKLSDQFYNRMRITVTIRTCLTSYNSFQPPLPNAELRALGFDGYVTDFLEGPEPVLAMLCAEKRVHQSAVGLRQLSDEQFDRVQEGEKITHFACGNKLHRIIRRREYGPTAVTTKTTPIQQGRFWTDQPIDAAEKAELDRKLRELLEEVSQCTAQWRQATARHAELVEEQETINARTKQLQTEKSELQRDFNKWTTLPDKIESEKRTLRQKAAELDEARARVRGLEEQRSQVVLDKAKAILGHQKKIAGIRAAYQALVEVQLLLIEAKSGVTVLKEKSVAIVQRLEEANHNIGIVNRQLEETRKEAASALEAVEPYMGPEKAELLQLAAGREPEDIEGDMRAEQAKLEVIQANNPQALEEFENWARRIDTERANHEVQETRLADLSAKIERVKSQWEPRLDELVGEINGAFGHNFEQISCAGEVGVHKDEDFDKWAIEIRVRFRQGETLQRLDQHRQSGGERAVSTIFYLMSLQSMAQAPFRVVDEINQGMDPRNERMVHERMVEIACREHTSQYFLITPKLLSGLRYDERMRVHTIVSGEHVDGEGTENMNFAMFAKIQRRVMGH</sequence>
<feature type="region of interest" description="Disordered" evidence="11">
    <location>
        <begin position="265"/>
        <end position="288"/>
    </location>
</feature>
<evidence type="ECO:0000256" key="5">
    <source>
        <dbReference type="ARBA" id="ARBA00022454"/>
    </source>
</evidence>
<evidence type="ECO:0000256" key="2">
    <source>
        <dbReference type="ARBA" id="ARBA00004286"/>
    </source>
</evidence>
<feature type="compositionally biased region" description="Acidic residues" evidence="11">
    <location>
        <begin position="56"/>
        <end position="74"/>
    </location>
</feature>
<evidence type="ECO:0000256" key="10">
    <source>
        <dbReference type="SAM" id="Coils"/>
    </source>
</evidence>
<dbReference type="InterPro" id="IPR003395">
    <property type="entry name" value="RecF/RecN/SMC_N"/>
</dbReference>
<dbReference type="AlphaFoldDB" id="A0AAJ0HVN0"/>
<reference evidence="13" key="2">
    <citation type="submission" date="2023-06" db="EMBL/GenBank/DDBJ databases">
        <authorList>
            <consortium name="Lawrence Berkeley National Laboratory"/>
            <person name="Haridas S."/>
            <person name="Hensen N."/>
            <person name="Bonometti L."/>
            <person name="Westerberg I."/>
            <person name="Brannstrom I.O."/>
            <person name="Guillou S."/>
            <person name="Cros-Aarteil S."/>
            <person name="Calhoun S."/>
            <person name="Kuo A."/>
            <person name="Mondo S."/>
            <person name="Pangilinan J."/>
            <person name="Riley R."/>
            <person name="Labutti K."/>
            <person name="Andreopoulos B."/>
            <person name="Lipzen A."/>
            <person name="Chen C."/>
            <person name="Yanf M."/>
            <person name="Daum C."/>
            <person name="Ng V."/>
            <person name="Clum A."/>
            <person name="Steindorff A."/>
            <person name="Ohm R."/>
            <person name="Martin F."/>
            <person name="Silar P."/>
            <person name="Natvig D."/>
            <person name="Lalanne C."/>
            <person name="Gautier V."/>
            <person name="Ament-Velasquez S.L."/>
            <person name="Kruys A."/>
            <person name="Hutchinson M.I."/>
            <person name="Powell A.J."/>
            <person name="Barry K."/>
            <person name="Miller A.N."/>
            <person name="Grigoriev I.V."/>
            <person name="Debuchy R."/>
            <person name="Gladieux P."/>
            <person name="Thoren M.H."/>
            <person name="Johannesson H."/>
        </authorList>
    </citation>
    <scope>NUCLEOTIDE SEQUENCE</scope>
    <source>
        <strain evidence="13">CBS 955.72</strain>
    </source>
</reference>
<evidence type="ECO:0000256" key="1">
    <source>
        <dbReference type="ARBA" id="ARBA00004123"/>
    </source>
</evidence>
<proteinExistence type="inferred from homology"/>
<keyword evidence="14" id="KW-1185">Reference proteome</keyword>
<keyword evidence="9" id="KW-0539">Nucleus</keyword>
<dbReference type="InterPro" id="IPR027417">
    <property type="entry name" value="P-loop_NTPase"/>
</dbReference>
<keyword evidence="6" id="KW-0547">Nucleotide-binding</keyword>
<feature type="coiled-coil region" evidence="10">
    <location>
        <begin position="382"/>
        <end position="416"/>
    </location>
</feature>